<dbReference type="SUPFAM" id="SSF48403">
    <property type="entry name" value="Ankyrin repeat"/>
    <property type="match status" value="1"/>
</dbReference>
<dbReference type="Pfam" id="PF00023">
    <property type="entry name" value="Ank"/>
    <property type="match status" value="1"/>
</dbReference>
<evidence type="ECO:0000313" key="4">
    <source>
        <dbReference type="EMBL" id="SHG91551.1"/>
    </source>
</evidence>
<feature type="repeat" description="ANK" evidence="3">
    <location>
        <begin position="70"/>
        <end position="102"/>
    </location>
</feature>
<gene>
    <name evidence="4" type="ORF">SAMN04488522_108228</name>
</gene>
<reference evidence="5" key="1">
    <citation type="submission" date="2016-11" db="EMBL/GenBank/DDBJ databases">
        <authorList>
            <person name="Varghese N."/>
            <person name="Submissions S."/>
        </authorList>
    </citation>
    <scope>NUCLEOTIDE SEQUENCE [LARGE SCALE GENOMIC DNA]</scope>
    <source>
        <strain evidence="5">DSM 16990</strain>
    </source>
</reference>
<organism evidence="4 5">
    <name type="scientific">Pedobacter caeni</name>
    <dbReference type="NCBI Taxonomy" id="288992"/>
    <lineage>
        <taxon>Bacteria</taxon>
        <taxon>Pseudomonadati</taxon>
        <taxon>Bacteroidota</taxon>
        <taxon>Sphingobacteriia</taxon>
        <taxon>Sphingobacteriales</taxon>
        <taxon>Sphingobacteriaceae</taxon>
        <taxon>Pedobacter</taxon>
    </lineage>
</organism>
<feature type="repeat" description="ANK" evidence="3">
    <location>
        <begin position="103"/>
        <end position="135"/>
    </location>
</feature>
<dbReference type="PANTHER" id="PTHR24198">
    <property type="entry name" value="ANKYRIN REPEAT AND PROTEIN KINASE DOMAIN-CONTAINING PROTEIN"/>
    <property type="match status" value="1"/>
</dbReference>
<dbReference type="EMBL" id="FQUQ01000008">
    <property type="protein sequence ID" value="SHG91551.1"/>
    <property type="molecule type" value="Genomic_DNA"/>
</dbReference>
<dbReference type="PROSITE" id="PS50088">
    <property type="entry name" value="ANK_REPEAT"/>
    <property type="match status" value="3"/>
</dbReference>
<sequence>MLKSKDINDAIHNNDTDQIASVLAERPALLTTEYFGVLETPLHYCARYGCLNVFKFLVEKGLDINVTIKGYETPLNTAAGGNHMEIAVWLLEQGAYVDGVESNLLSPLMCAVISGHFEMVQLLVKHGANVNRMHIRNGRVPLDYAISRKDTRIADYLKLQGAKSSYILPEWAENEIPGSGILGRITLKLGKILPVDITVDSGNKPVVQKLIHSQKYCLLFTFGLFDFHQPMMELLIVLPQYWNFYVQTAKNQFPIQLLTGIIQLLKTGTNLSEGDYILSDDEHFKALSWPETIAAFRIVRIKWSELNDMDQNLTNKEEEGVLYTLRPVKRTKAGFSREDIEKSRSAGWRKLTLQI</sequence>
<evidence type="ECO:0000256" key="1">
    <source>
        <dbReference type="ARBA" id="ARBA00022737"/>
    </source>
</evidence>
<keyword evidence="5" id="KW-1185">Reference proteome</keyword>
<dbReference type="RefSeq" id="WP_073238235.1">
    <property type="nucleotide sequence ID" value="NZ_FQUQ01000008.1"/>
</dbReference>
<feature type="repeat" description="ANK" evidence="3">
    <location>
        <begin position="37"/>
        <end position="69"/>
    </location>
</feature>
<dbReference type="OrthoDB" id="5657095at2"/>
<dbReference type="PROSITE" id="PS50297">
    <property type="entry name" value="ANK_REP_REGION"/>
    <property type="match status" value="2"/>
</dbReference>
<dbReference type="PANTHER" id="PTHR24198:SF165">
    <property type="entry name" value="ANKYRIN REPEAT-CONTAINING PROTEIN-RELATED"/>
    <property type="match status" value="1"/>
</dbReference>
<dbReference type="InterPro" id="IPR002110">
    <property type="entry name" value="Ankyrin_rpt"/>
</dbReference>
<accession>A0A1M5NPT0</accession>
<proteinExistence type="predicted"/>
<dbReference type="SMART" id="SM00248">
    <property type="entry name" value="ANK"/>
    <property type="match status" value="4"/>
</dbReference>
<dbReference type="Gene3D" id="1.25.40.20">
    <property type="entry name" value="Ankyrin repeat-containing domain"/>
    <property type="match status" value="1"/>
</dbReference>
<evidence type="ECO:0000256" key="2">
    <source>
        <dbReference type="ARBA" id="ARBA00023043"/>
    </source>
</evidence>
<keyword evidence="1" id="KW-0677">Repeat</keyword>
<dbReference type="AlphaFoldDB" id="A0A1M5NPT0"/>
<dbReference type="Pfam" id="PF12796">
    <property type="entry name" value="Ank_2"/>
    <property type="match status" value="1"/>
</dbReference>
<protein>
    <submittedName>
        <fullName evidence="4">Ankyrin repeat</fullName>
    </submittedName>
</protein>
<dbReference type="InterPro" id="IPR036770">
    <property type="entry name" value="Ankyrin_rpt-contain_sf"/>
</dbReference>
<dbReference type="STRING" id="288992.SAMN04488522_108228"/>
<name>A0A1M5NPT0_9SPHI</name>
<evidence type="ECO:0000256" key="3">
    <source>
        <dbReference type="PROSITE-ProRule" id="PRU00023"/>
    </source>
</evidence>
<keyword evidence="2 3" id="KW-0040">ANK repeat</keyword>
<dbReference type="Proteomes" id="UP000184287">
    <property type="component" value="Unassembled WGS sequence"/>
</dbReference>
<evidence type="ECO:0000313" key="5">
    <source>
        <dbReference type="Proteomes" id="UP000184287"/>
    </source>
</evidence>